<sequence>MANLLSGLFGNYSEVSVQELFQQYGQYLMAEEQIRTGFKLVRDTFIITDERLILIDHQGVTGRKTRVASIHLDAIYEVTMETAGTGFDDSEITIHYITSPYFKTTDPHTASYKFEFGKKFNLQPIYVALLTLAHQNHKRLNA</sequence>
<name>A0A6G4A058_9BACL</name>
<dbReference type="EMBL" id="JAAIKC010000006">
    <property type="protein sequence ID" value="NEW07688.1"/>
    <property type="molecule type" value="Genomic_DNA"/>
</dbReference>
<evidence type="ECO:0000259" key="1">
    <source>
        <dbReference type="Pfam" id="PF08000"/>
    </source>
</evidence>
<gene>
    <name evidence="2" type="ORF">GK047_16935</name>
</gene>
<dbReference type="PANTHER" id="PTHR35796">
    <property type="entry name" value="HYPOTHETICAL CYTOSOLIC PROTEIN"/>
    <property type="match status" value="1"/>
</dbReference>
<dbReference type="SUPFAM" id="SSF50729">
    <property type="entry name" value="PH domain-like"/>
    <property type="match status" value="1"/>
</dbReference>
<reference evidence="2" key="1">
    <citation type="submission" date="2020-02" db="EMBL/GenBank/DDBJ databases">
        <authorList>
            <person name="Shen X.-R."/>
            <person name="Zhang Y.-X."/>
        </authorList>
    </citation>
    <scope>NUCLEOTIDE SEQUENCE</scope>
    <source>
        <strain evidence="2">SYP-B3998</strain>
    </source>
</reference>
<evidence type="ECO:0000313" key="2">
    <source>
        <dbReference type="EMBL" id="NEW07688.1"/>
    </source>
</evidence>
<feature type="domain" description="Bacterial Pleckstrin homology" evidence="1">
    <location>
        <begin position="4"/>
        <end position="131"/>
    </location>
</feature>
<organism evidence="2">
    <name type="scientific">Paenibacillus sp. SYP-B3998</name>
    <dbReference type="NCBI Taxonomy" id="2678564"/>
    <lineage>
        <taxon>Bacteria</taxon>
        <taxon>Bacillati</taxon>
        <taxon>Bacillota</taxon>
        <taxon>Bacilli</taxon>
        <taxon>Bacillales</taxon>
        <taxon>Paenibacillaceae</taxon>
        <taxon>Paenibacillus</taxon>
    </lineage>
</organism>
<dbReference type="Gene3D" id="2.30.29.50">
    <property type="entry name" value="Bacterial Pleckstrin homology domain"/>
    <property type="match status" value="1"/>
</dbReference>
<dbReference type="InterPro" id="IPR012544">
    <property type="entry name" value="PHb"/>
</dbReference>
<comment type="caution">
    <text evidence="2">The sequence shown here is derived from an EMBL/GenBank/DDBJ whole genome shotgun (WGS) entry which is preliminary data.</text>
</comment>
<dbReference type="Pfam" id="PF08000">
    <property type="entry name" value="bPH_1"/>
    <property type="match status" value="1"/>
</dbReference>
<dbReference type="PANTHER" id="PTHR35796:SF3">
    <property type="entry name" value="BHLH DOMAIN-CONTAINING PROTEIN"/>
    <property type="match status" value="1"/>
</dbReference>
<accession>A0A6G4A058</accession>
<dbReference type="InterPro" id="IPR037063">
    <property type="entry name" value="PHb_sf"/>
</dbReference>
<dbReference type="AlphaFoldDB" id="A0A6G4A058"/>
<protein>
    <submittedName>
        <fullName evidence="2">PH domain-containing protein</fullName>
    </submittedName>
</protein>
<proteinExistence type="predicted"/>
<dbReference type="RefSeq" id="WP_163949102.1">
    <property type="nucleotide sequence ID" value="NZ_JAAIKC010000006.1"/>
</dbReference>